<dbReference type="Pfam" id="PF01171">
    <property type="entry name" value="ATP_bind_3"/>
    <property type="match status" value="1"/>
</dbReference>
<dbReference type="InterPro" id="IPR011063">
    <property type="entry name" value="TilS/TtcA_N"/>
</dbReference>
<geneLocation type="chloroplast" evidence="8"/>
<dbReference type="AlphaFoldDB" id="A0A4D6C429"/>
<keyword evidence="8" id="KW-0934">Plastid</keyword>
<dbReference type="HAMAP" id="MF_01161">
    <property type="entry name" value="tRNA_Ile_lys_synt"/>
    <property type="match status" value="1"/>
</dbReference>
<evidence type="ECO:0000256" key="5">
    <source>
        <dbReference type="ARBA" id="ARBA00048539"/>
    </source>
</evidence>
<name>A0A4D6C429_9CHLO</name>
<feature type="binding site" evidence="6">
    <location>
        <begin position="29"/>
        <end position="34"/>
    </location>
    <ligand>
        <name>ATP</name>
        <dbReference type="ChEBI" id="CHEBI:30616"/>
    </ligand>
</feature>
<dbReference type="PANTHER" id="PTHR43033:SF1">
    <property type="entry name" value="TRNA(ILE)-LYSIDINE SYNTHASE-RELATED"/>
    <property type="match status" value="1"/>
</dbReference>
<keyword evidence="8" id="KW-0150">Chloroplast</keyword>
<dbReference type="GO" id="GO:0006400">
    <property type="term" value="P:tRNA modification"/>
    <property type="evidence" value="ECO:0007669"/>
    <property type="project" value="UniProtKB-UniRule"/>
</dbReference>
<comment type="subcellular location">
    <subcellularLocation>
        <location evidence="6">Plastid</location>
        <location evidence="6">Chloroplast</location>
    </subcellularLocation>
</comment>
<evidence type="ECO:0000256" key="1">
    <source>
        <dbReference type="ARBA" id="ARBA00022598"/>
    </source>
</evidence>
<evidence type="ECO:0000256" key="6">
    <source>
        <dbReference type="HAMAP-Rule" id="MF_01161"/>
    </source>
</evidence>
<dbReference type="PANTHER" id="PTHR43033">
    <property type="entry name" value="TRNA(ILE)-LYSIDINE SYNTHASE-RELATED"/>
    <property type="match status" value="1"/>
</dbReference>
<dbReference type="InterPro" id="IPR014729">
    <property type="entry name" value="Rossmann-like_a/b/a_fold"/>
</dbReference>
<comment type="similarity">
    <text evidence="6">Belongs to the tRNA(Ile)-lysidine synthase family.</text>
</comment>
<dbReference type="InterPro" id="IPR012094">
    <property type="entry name" value="tRNA_Ile_lys_synt"/>
</dbReference>
<comment type="domain">
    <text evidence="6">The N-terminal region contains the highly conserved SGGXDS motif, predicted to be a P-loop motif involved in ATP binding.</text>
</comment>
<keyword evidence="2 6" id="KW-0819">tRNA processing</keyword>
<keyword evidence="4 6" id="KW-0067">ATP-binding</keyword>
<evidence type="ECO:0000313" key="8">
    <source>
        <dbReference type="EMBL" id="QBX98441.1"/>
    </source>
</evidence>
<evidence type="ECO:0000256" key="4">
    <source>
        <dbReference type="ARBA" id="ARBA00022840"/>
    </source>
</evidence>
<comment type="catalytic activity">
    <reaction evidence="5 6">
        <text>cytidine(34) in tRNA(Ile2) + L-lysine + ATP = lysidine(34) in tRNA(Ile2) + AMP + diphosphate + H(+)</text>
        <dbReference type="Rhea" id="RHEA:43744"/>
        <dbReference type="Rhea" id="RHEA-COMP:10625"/>
        <dbReference type="Rhea" id="RHEA-COMP:10670"/>
        <dbReference type="ChEBI" id="CHEBI:15378"/>
        <dbReference type="ChEBI" id="CHEBI:30616"/>
        <dbReference type="ChEBI" id="CHEBI:32551"/>
        <dbReference type="ChEBI" id="CHEBI:33019"/>
        <dbReference type="ChEBI" id="CHEBI:82748"/>
        <dbReference type="ChEBI" id="CHEBI:83665"/>
        <dbReference type="ChEBI" id="CHEBI:456215"/>
        <dbReference type="EC" id="6.3.4.19"/>
    </reaction>
</comment>
<keyword evidence="1 6" id="KW-0436">Ligase</keyword>
<dbReference type="NCBIfam" id="TIGR02432">
    <property type="entry name" value="lysidine_TilS_N"/>
    <property type="match status" value="1"/>
</dbReference>
<feature type="domain" description="tRNA(Ile)-lysidine/2-thiocytidine synthase N-terminal" evidence="7">
    <location>
        <begin position="23"/>
        <end position="205"/>
    </location>
</feature>
<dbReference type="EMBL" id="MK085997">
    <property type="protein sequence ID" value="QBX98441.1"/>
    <property type="molecule type" value="Genomic_DNA"/>
</dbReference>
<evidence type="ECO:0000259" key="7">
    <source>
        <dbReference type="Pfam" id="PF01171"/>
    </source>
</evidence>
<evidence type="ECO:0000256" key="3">
    <source>
        <dbReference type="ARBA" id="ARBA00022741"/>
    </source>
</evidence>
<dbReference type="GO" id="GO:0005524">
    <property type="term" value="F:ATP binding"/>
    <property type="evidence" value="ECO:0007669"/>
    <property type="project" value="UniProtKB-UniRule"/>
</dbReference>
<dbReference type="GO" id="GO:0032267">
    <property type="term" value="F:tRNA(Ile)-lysidine synthase activity"/>
    <property type="evidence" value="ECO:0007669"/>
    <property type="project" value="UniProtKB-EC"/>
</dbReference>
<accession>A0A4D6C429</accession>
<dbReference type="Gene3D" id="3.40.50.620">
    <property type="entry name" value="HUPs"/>
    <property type="match status" value="1"/>
</dbReference>
<dbReference type="CDD" id="cd01992">
    <property type="entry name" value="TilS_N"/>
    <property type="match status" value="1"/>
</dbReference>
<dbReference type="InterPro" id="IPR012795">
    <property type="entry name" value="tRNA_Ile_lys_synt_N"/>
</dbReference>
<dbReference type="SUPFAM" id="SSF52402">
    <property type="entry name" value="Adenine nucleotide alpha hydrolases-like"/>
    <property type="match status" value="1"/>
</dbReference>
<comment type="function">
    <text evidence="6">Ligates lysine onto the cytidine present at position 34 of the AUA codon-specific tRNA(Ile) that contains the anticodon CAU, in an ATP-dependent manner. Cytidine is converted to lysidine, thus changing the amino acid specificity of the tRNA from methionine to isoleucine.</text>
</comment>
<sequence>MPIRHTLASFSNCLTLNVHSKEKILISISGGQDSTCLALFVLLYKELFLLNKVSTIGFLHCQHHWSPLSLRMANHLDLWVSQLGKLGLKLNFYSSIPVYPISSEASGRRWRLKLLKCLSNKYDYHLNLTGHTVNDELETFLMEILVRGFLNPIRTNYINNIKINKPFYCMSRYEIAKICINWQIPVFSDSSNMDLLFTRARFRNELFNILKCLYNPQIENTLIQIIQTKTREKVDYFFTYKNSYTFIYLSNNKIILNRSQINQLPKITRYRLWRNCFQILGAFDIGFYWIEKCRLYSQLKTTFSFCLINNIELKGIQNQLILSKVKN</sequence>
<dbReference type="GO" id="GO:0009507">
    <property type="term" value="C:chloroplast"/>
    <property type="evidence" value="ECO:0007669"/>
    <property type="project" value="UniProtKB-SubCell"/>
</dbReference>
<gene>
    <name evidence="6 8" type="primary">tilS</name>
</gene>
<proteinExistence type="inferred from homology"/>
<protein>
    <recommendedName>
        <fullName evidence="6">tRNA(Ile)-lysidine synthase, chloroplastic</fullName>
        <ecNumber evidence="6">6.3.4.19</ecNumber>
    </recommendedName>
    <alternativeName>
        <fullName evidence="6">tRNA(Ile)-2-lysyl-cytidine synthase</fullName>
    </alternativeName>
    <alternativeName>
        <fullName evidence="6">tRNA(Ile)-lysidine synthetase</fullName>
    </alternativeName>
</protein>
<dbReference type="EC" id="6.3.4.19" evidence="6"/>
<keyword evidence="3 6" id="KW-0547">Nucleotide-binding</keyword>
<organism evidence="8">
    <name type="scientific">Chloropicon sp. RCC4434</name>
    <dbReference type="NCBI Taxonomy" id="2565277"/>
    <lineage>
        <taxon>Eukaryota</taxon>
        <taxon>Viridiplantae</taxon>
        <taxon>Chlorophyta</taxon>
        <taxon>Chloropicophyceae</taxon>
        <taxon>Chloropicales</taxon>
        <taxon>Chloropicaceae</taxon>
        <taxon>Chloropicon</taxon>
    </lineage>
</organism>
<reference evidence="8" key="1">
    <citation type="journal article" date="2019" name="Genome Biol. Evol.">
        <title>Tracing the Evolution of the Plastome and Mitogenome in the Chloropicophyceae Uncovered Convergent tRNA Gene Losses and a Variant Plastid Genetic Code.</title>
        <authorList>
            <person name="Turmel M."/>
            <person name="Dos Santos A.L."/>
            <person name="Otis C."/>
            <person name="Sergerie R."/>
            <person name="Lemieux C."/>
        </authorList>
    </citation>
    <scope>NUCLEOTIDE SEQUENCE</scope>
</reference>
<evidence type="ECO:0000256" key="2">
    <source>
        <dbReference type="ARBA" id="ARBA00022694"/>
    </source>
</evidence>